<organism evidence="3 4">
    <name type="scientific">Microbacter margulisiae</name>
    <dbReference type="NCBI Taxonomy" id="1350067"/>
    <lineage>
        <taxon>Bacteria</taxon>
        <taxon>Pseudomonadati</taxon>
        <taxon>Bacteroidota</taxon>
        <taxon>Bacteroidia</taxon>
        <taxon>Bacteroidales</taxon>
        <taxon>Porphyromonadaceae</taxon>
        <taxon>Microbacter</taxon>
    </lineage>
</organism>
<proteinExistence type="predicted"/>
<evidence type="ECO:0000259" key="2">
    <source>
        <dbReference type="Pfam" id="PF13568"/>
    </source>
</evidence>
<feature type="domain" description="Outer membrane protein beta-barrel" evidence="2">
    <location>
        <begin position="21"/>
        <end position="203"/>
    </location>
</feature>
<reference evidence="3 4" key="1">
    <citation type="submission" date="2020-08" db="EMBL/GenBank/DDBJ databases">
        <title>Genomic Encyclopedia of Type Strains, Phase IV (KMG-IV): sequencing the most valuable type-strain genomes for metagenomic binning, comparative biology and taxonomic classification.</title>
        <authorList>
            <person name="Goeker M."/>
        </authorList>
    </citation>
    <scope>NUCLEOTIDE SEQUENCE [LARGE SCALE GENOMIC DNA]</scope>
    <source>
        <strain evidence="3 4">DSM 27471</strain>
    </source>
</reference>
<dbReference type="EMBL" id="JACHYB010000001">
    <property type="protein sequence ID" value="MBB3186068.1"/>
    <property type="molecule type" value="Genomic_DNA"/>
</dbReference>
<evidence type="ECO:0000313" key="4">
    <source>
        <dbReference type="Proteomes" id="UP000544222"/>
    </source>
</evidence>
<keyword evidence="4" id="KW-1185">Reference proteome</keyword>
<protein>
    <recommendedName>
        <fullName evidence="2">Outer membrane protein beta-barrel domain-containing protein</fullName>
    </recommendedName>
</protein>
<dbReference type="RefSeq" id="WP_183412001.1">
    <property type="nucleotide sequence ID" value="NZ_JACHYB010000001.1"/>
</dbReference>
<dbReference type="AlphaFoldDB" id="A0A7W5DNZ5"/>
<dbReference type="InterPro" id="IPR025665">
    <property type="entry name" value="Beta-barrel_OMP_2"/>
</dbReference>
<gene>
    <name evidence="3" type="ORF">FHX64_000231</name>
</gene>
<feature type="signal peptide" evidence="1">
    <location>
        <begin position="1"/>
        <end position="21"/>
    </location>
</feature>
<accession>A0A7W5DNZ5</accession>
<dbReference type="Proteomes" id="UP000544222">
    <property type="component" value="Unassembled WGS sequence"/>
</dbReference>
<sequence length="234" mass="26284">MKKIGLVALFFVAFWTEALVAQDNSFREIDDRPWHYGFVLGFNVFNFSVTPTNIKQFQGAQVSSVTPGFTVGLILDKRLSKYFDLRTVPTLNLLDRVVTYQDSSLRVNKSVPATIDFKSSLIDIPVFVKYRAVWYGHSRPYVLLGGGMTYSLSHDGVDGDGNTQVALKPFDFYIAAGVGCDFYFKYFRLAPELKFTFGLNNLLNSTPPSGANPLYTNELSKMTSRAVVLSFNFE</sequence>
<comment type="caution">
    <text evidence="3">The sequence shown here is derived from an EMBL/GenBank/DDBJ whole genome shotgun (WGS) entry which is preliminary data.</text>
</comment>
<name>A0A7W5DNZ5_9PORP</name>
<feature type="chain" id="PRO_5031139531" description="Outer membrane protein beta-barrel domain-containing protein" evidence="1">
    <location>
        <begin position="22"/>
        <end position="234"/>
    </location>
</feature>
<keyword evidence="1" id="KW-0732">Signal</keyword>
<dbReference type="Pfam" id="PF13568">
    <property type="entry name" value="OMP_b-brl_2"/>
    <property type="match status" value="1"/>
</dbReference>
<evidence type="ECO:0000256" key="1">
    <source>
        <dbReference type="SAM" id="SignalP"/>
    </source>
</evidence>
<evidence type="ECO:0000313" key="3">
    <source>
        <dbReference type="EMBL" id="MBB3186068.1"/>
    </source>
</evidence>